<dbReference type="InterPro" id="IPR013083">
    <property type="entry name" value="Znf_RING/FYVE/PHD"/>
</dbReference>
<evidence type="ECO:0000313" key="4">
    <source>
        <dbReference type="EMBL" id="CAD8934594.1"/>
    </source>
</evidence>
<feature type="region of interest" description="Disordered" evidence="2">
    <location>
        <begin position="94"/>
        <end position="128"/>
    </location>
</feature>
<feature type="region of interest" description="Disordered" evidence="2">
    <location>
        <begin position="1"/>
        <end position="22"/>
    </location>
</feature>
<dbReference type="PANTHER" id="PTHR20916">
    <property type="entry name" value="CYSTEINE AND GLYCINE-RICH PROTEIN 2 BINDING PROTEIN"/>
    <property type="match status" value="1"/>
</dbReference>
<keyword evidence="1" id="KW-0862">Zinc</keyword>
<keyword evidence="1" id="KW-0479">Metal-binding</keyword>
<dbReference type="PANTHER" id="PTHR20916:SF18">
    <property type="entry name" value="IPT_TIG DOMAIN-CONTAINING PROTEIN"/>
    <property type="match status" value="1"/>
</dbReference>
<dbReference type="GO" id="GO:0008270">
    <property type="term" value="F:zinc ion binding"/>
    <property type="evidence" value="ECO:0007669"/>
    <property type="project" value="UniProtKB-KW"/>
</dbReference>
<feature type="region of interest" description="Disordered" evidence="2">
    <location>
        <begin position="372"/>
        <end position="397"/>
    </location>
</feature>
<dbReference type="InterPro" id="IPR001841">
    <property type="entry name" value="Znf_RING"/>
</dbReference>
<gene>
    <name evidence="4" type="ORF">CTEN0397_LOCUS5627</name>
</gene>
<dbReference type="Gene3D" id="3.30.40.10">
    <property type="entry name" value="Zinc/RING finger domain, C3HC4 (zinc finger)"/>
    <property type="match status" value="1"/>
</dbReference>
<feature type="domain" description="RING-type" evidence="3">
    <location>
        <begin position="316"/>
        <end position="362"/>
    </location>
</feature>
<proteinExistence type="predicted"/>
<feature type="compositionally biased region" description="Acidic residues" evidence="2">
    <location>
        <begin position="109"/>
        <end position="119"/>
    </location>
</feature>
<evidence type="ECO:0000256" key="1">
    <source>
        <dbReference type="PROSITE-ProRule" id="PRU00175"/>
    </source>
</evidence>
<dbReference type="PROSITE" id="PS50089">
    <property type="entry name" value="ZF_RING_2"/>
    <property type="match status" value="1"/>
</dbReference>
<protein>
    <recommendedName>
        <fullName evidence="3">RING-type domain-containing protein</fullName>
    </recommendedName>
</protein>
<evidence type="ECO:0000259" key="3">
    <source>
        <dbReference type="PROSITE" id="PS50089"/>
    </source>
</evidence>
<dbReference type="AlphaFoldDB" id="A0A7S1D2F8"/>
<evidence type="ECO:0000256" key="2">
    <source>
        <dbReference type="SAM" id="MobiDB-lite"/>
    </source>
</evidence>
<feature type="compositionally biased region" description="Low complexity" evidence="2">
    <location>
        <begin position="372"/>
        <end position="388"/>
    </location>
</feature>
<accession>A0A7S1D2F8</accession>
<dbReference type="SUPFAM" id="SSF57850">
    <property type="entry name" value="RING/U-box"/>
    <property type="match status" value="1"/>
</dbReference>
<dbReference type="CDD" id="cd16454">
    <property type="entry name" value="RING-H2_PA-TM-RING"/>
    <property type="match status" value="1"/>
</dbReference>
<reference evidence="4" key="1">
    <citation type="submission" date="2021-01" db="EMBL/GenBank/DDBJ databases">
        <authorList>
            <person name="Corre E."/>
            <person name="Pelletier E."/>
            <person name="Niang G."/>
            <person name="Scheremetjew M."/>
            <person name="Finn R."/>
            <person name="Kale V."/>
            <person name="Holt S."/>
            <person name="Cochrane G."/>
            <person name="Meng A."/>
            <person name="Brown T."/>
            <person name="Cohen L."/>
        </authorList>
    </citation>
    <scope>NUCLEOTIDE SEQUENCE</scope>
    <source>
        <strain evidence="4">ECT3854</strain>
    </source>
</reference>
<dbReference type="Pfam" id="PF13639">
    <property type="entry name" value="zf-RING_2"/>
    <property type="match status" value="1"/>
</dbReference>
<sequence length="397" mass="46950">MMEQQQQHKQQHQSRRRRRRNLHQGMMRTVHVRFSLILIVTVLLLTSAVSAFLPSVTPTSRKVDLSSTRTAAICHANNKNNFLTTWKARLFQKQRRQQQQQQQEKEEKEEQEEQEEQEERQERRNDYEKRKLEWASEHTSVDALRKKFGENQNQMWGDLDARTCRRLYKTLLPKALLELYRVGIEPQDLAPLAYEARLAAKLYARERCVVPARLAAHSYDGFRHWKRYGRFQCTGMTYKQLWEKYRQAILQEDDENNNNNNNNDYNDNEETETILEWIDRITSDNDNNNNTLSQSQVRPIRYQDCITATTNYPTECSICLDEFTTDDELVETIPCNHLFHRHCCQTWLDTNATVRKRCPVCRTYIGSNNNNNNSTSNNNNLNNNNNNNAPFYGSIMS</sequence>
<dbReference type="SMART" id="SM00184">
    <property type="entry name" value="RING"/>
    <property type="match status" value="1"/>
</dbReference>
<name>A0A7S1D2F8_CYCTE</name>
<dbReference type="EMBL" id="HBFW01008663">
    <property type="protein sequence ID" value="CAD8934594.1"/>
    <property type="molecule type" value="Transcribed_RNA"/>
</dbReference>
<feature type="compositionally biased region" description="Basic residues" evidence="2">
    <location>
        <begin position="9"/>
        <end position="22"/>
    </location>
</feature>
<organism evidence="4">
    <name type="scientific">Cyclophora tenuis</name>
    <name type="common">Marine diatom</name>
    <dbReference type="NCBI Taxonomy" id="216820"/>
    <lineage>
        <taxon>Eukaryota</taxon>
        <taxon>Sar</taxon>
        <taxon>Stramenopiles</taxon>
        <taxon>Ochrophyta</taxon>
        <taxon>Bacillariophyta</taxon>
        <taxon>Fragilariophyceae</taxon>
        <taxon>Fragilariophycidae</taxon>
        <taxon>Cyclophorales</taxon>
        <taxon>Cyclophoraceae</taxon>
        <taxon>Cyclophora</taxon>
    </lineage>
</organism>
<keyword evidence="1" id="KW-0863">Zinc-finger</keyword>